<gene>
    <name evidence="1" type="ORF">EJNHJLOP_00031</name>
</gene>
<keyword evidence="2" id="KW-1185">Reference proteome</keyword>
<dbReference type="Proteomes" id="UP001156272">
    <property type="component" value="Segment"/>
</dbReference>
<evidence type="ECO:0000313" key="1">
    <source>
        <dbReference type="EMBL" id="UYL64920.1"/>
    </source>
</evidence>
<sequence length="66" mass="7825">MVLNILLEAYMRRGELDKLHGIMKMIREVERKQLRYLDRIWKTFGEGGDVNEIEKGEERGNEAKDC</sequence>
<accession>A0AA46TDH3</accession>
<organism evidence="1 2">
    <name type="scientific">Methanophagales virus PBV082</name>
    <dbReference type="NCBI Taxonomy" id="3071307"/>
    <lineage>
        <taxon>Viruses</taxon>
        <taxon>Viruses incertae sedis</taxon>
        <taxon>Itzamnaviridae</taxon>
        <taxon>Pletoitzamnavirus</taxon>
        <taxon>Pletoitzamnavirus pescaderoense</taxon>
    </lineage>
</organism>
<protein>
    <submittedName>
        <fullName evidence="1">Uncharacterized protein</fullName>
    </submittedName>
</protein>
<evidence type="ECO:0000313" key="2">
    <source>
        <dbReference type="Proteomes" id="UP001156272"/>
    </source>
</evidence>
<dbReference type="EMBL" id="OP413839">
    <property type="protein sequence ID" value="UYL64920.1"/>
    <property type="molecule type" value="Genomic_DNA"/>
</dbReference>
<proteinExistence type="predicted"/>
<name>A0AA46TDH3_9VIRU</name>
<reference evidence="1 2" key="1">
    <citation type="submission" date="2022-09" db="EMBL/GenBank/DDBJ databases">
        <title>Evolutionary Diversification of Methanotrophic Ca. Methanophagales (ANME-1) and Their Expansive Virome.</title>
        <authorList>
            <person name="Laso-Perez R."/>
            <person name="Wu F."/>
            <person name="Cremiere A."/>
            <person name="Speth D.R."/>
            <person name="Magyar J.S."/>
            <person name="Krupovic M."/>
            <person name="Orphan V.J."/>
        </authorList>
    </citation>
    <scope>NUCLEOTIDE SEQUENCE [LARGE SCALE GENOMIC DNA]</scope>
    <source>
        <strain evidence="1">PBV082</strain>
    </source>
</reference>